<dbReference type="InterPro" id="IPR017255">
    <property type="entry name" value="AcTrfase_GNAT_prd"/>
</dbReference>
<accession>A0A9E7PK90</accession>
<organism evidence="3 4">
    <name type="scientific">Methanoplanus endosymbiosus</name>
    <dbReference type="NCBI Taxonomy" id="33865"/>
    <lineage>
        <taxon>Archaea</taxon>
        <taxon>Methanobacteriati</taxon>
        <taxon>Methanobacteriota</taxon>
        <taxon>Stenosarchaea group</taxon>
        <taxon>Methanomicrobia</taxon>
        <taxon>Methanomicrobiales</taxon>
        <taxon>Methanomicrobiaceae</taxon>
        <taxon>Methanoplanus</taxon>
    </lineage>
</organism>
<evidence type="ECO:0000256" key="1">
    <source>
        <dbReference type="ARBA" id="ARBA00022679"/>
    </source>
</evidence>
<dbReference type="RefSeq" id="WP_257741498.1">
    <property type="nucleotide sequence ID" value="NZ_CP096115.1"/>
</dbReference>
<proteinExistence type="predicted"/>
<dbReference type="Gene3D" id="3.40.630.30">
    <property type="match status" value="1"/>
</dbReference>
<name>A0A9E7PK90_9EURY</name>
<dbReference type="SUPFAM" id="SSF55729">
    <property type="entry name" value="Acyl-CoA N-acyltransferases (Nat)"/>
    <property type="match status" value="1"/>
</dbReference>
<dbReference type="AlphaFoldDB" id="A0A9E7PK90"/>
<keyword evidence="1" id="KW-0808">Transferase</keyword>
<keyword evidence="4" id="KW-1185">Reference proteome</keyword>
<dbReference type="InterPro" id="IPR016181">
    <property type="entry name" value="Acyl_CoA_acyltransferase"/>
</dbReference>
<dbReference type="EMBL" id="CP096115">
    <property type="protein sequence ID" value="UUX91345.1"/>
    <property type="molecule type" value="Genomic_DNA"/>
</dbReference>
<dbReference type="PANTHER" id="PTHR13947:SF37">
    <property type="entry name" value="LD18367P"/>
    <property type="match status" value="1"/>
</dbReference>
<dbReference type="GO" id="GO:0008080">
    <property type="term" value="F:N-acetyltransferase activity"/>
    <property type="evidence" value="ECO:0007669"/>
    <property type="project" value="InterPro"/>
</dbReference>
<reference evidence="3" key="1">
    <citation type="submission" date="2022-04" db="EMBL/GenBank/DDBJ databases">
        <title>Complete genome of Methanoplanus endosymbiosus DSM 3599.</title>
        <authorList>
            <person name="Chen S.-C."/>
            <person name="You Y.-T."/>
            <person name="Zhou Y.-Z."/>
            <person name="Lai M.-C."/>
        </authorList>
    </citation>
    <scope>NUCLEOTIDE SEQUENCE</scope>
    <source>
        <strain evidence="3">DSM 3599</strain>
    </source>
</reference>
<evidence type="ECO:0000259" key="2">
    <source>
        <dbReference type="PROSITE" id="PS51186"/>
    </source>
</evidence>
<dbReference type="PANTHER" id="PTHR13947">
    <property type="entry name" value="GNAT FAMILY N-ACETYLTRANSFERASE"/>
    <property type="match status" value="1"/>
</dbReference>
<evidence type="ECO:0000313" key="3">
    <source>
        <dbReference type="EMBL" id="UUX91345.1"/>
    </source>
</evidence>
<dbReference type="PIRSF" id="PIRSF037663">
    <property type="entry name" value="Acetyltransf_GNAT_prd"/>
    <property type="match status" value="1"/>
</dbReference>
<gene>
    <name evidence="3" type="ORF">L6E24_08120</name>
</gene>
<dbReference type="CDD" id="cd04301">
    <property type="entry name" value="NAT_SF"/>
    <property type="match status" value="1"/>
</dbReference>
<evidence type="ECO:0000313" key="4">
    <source>
        <dbReference type="Proteomes" id="UP001060368"/>
    </source>
</evidence>
<dbReference type="InterPro" id="IPR050769">
    <property type="entry name" value="NAT_camello-type"/>
</dbReference>
<dbReference type="KEGG" id="mend:L6E24_08120"/>
<dbReference type="Proteomes" id="UP001060368">
    <property type="component" value="Chromosome"/>
</dbReference>
<dbReference type="InterPro" id="IPR000182">
    <property type="entry name" value="GNAT_dom"/>
</dbReference>
<dbReference type="GeneID" id="74307659"/>
<protein>
    <submittedName>
        <fullName evidence="3">GNAT family N-acetyltransferase</fullName>
    </submittedName>
</protein>
<feature type="domain" description="N-acetyltransferase" evidence="2">
    <location>
        <begin position="1"/>
        <end position="149"/>
    </location>
</feature>
<dbReference type="PROSITE" id="PS51186">
    <property type="entry name" value="GNAT"/>
    <property type="match status" value="1"/>
</dbReference>
<dbReference type="Pfam" id="PF00583">
    <property type="entry name" value="Acetyltransf_1"/>
    <property type="match status" value="1"/>
</dbReference>
<sequence length="153" mass="17281">MEIGIYRDSDFSGIINLDSQTNDEKYTPQVYFRHAASIHADTYLVARDKDGTVAGYCIGGIIPKKPDEGWILRIYVDCQRRHGGIGRKLLEETIGVLEKSGVNKIYLTVSPVNGPALSLYRKYGFSPEERIKDYFGEGEDRFLMVRNKSPAEV</sequence>